<evidence type="ECO:0008006" key="2">
    <source>
        <dbReference type="Google" id="ProtNLM"/>
    </source>
</evidence>
<dbReference type="EMBL" id="LAZR01034143">
    <property type="protein sequence ID" value="KKL46140.1"/>
    <property type="molecule type" value="Genomic_DNA"/>
</dbReference>
<reference evidence="1" key="1">
    <citation type="journal article" date="2015" name="Nature">
        <title>Complex archaea that bridge the gap between prokaryotes and eukaryotes.</title>
        <authorList>
            <person name="Spang A."/>
            <person name="Saw J.H."/>
            <person name="Jorgensen S.L."/>
            <person name="Zaremba-Niedzwiedzka K."/>
            <person name="Martijn J."/>
            <person name="Lind A.E."/>
            <person name="van Eijk R."/>
            <person name="Schleper C."/>
            <person name="Guy L."/>
            <person name="Ettema T.J."/>
        </authorList>
    </citation>
    <scope>NUCLEOTIDE SEQUENCE</scope>
</reference>
<dbReference type="Gene3D" id="3.30.420.240">
    <property type="match status" value="1"/>
</dbReference>
<organism evidence="1">
    <name type="scientific">marine sediment metagenome</name>
    <dbReference type="NCBI Taxonomy" id="412755"/>
    <lineage>
        <taxon>unclassified sequences</taxon>
        <taxon>metagenomes</taxon>
        <taxon>ecological metagenomes</taxon>
    </lineage>
</organism>
<dbReference type="AlphaFoldDB" id="A0A0F9EMI0"/>
<feature type="non-terminal residue" evidence="1">
    <location>
        <position position="1"/>
    </location>
</feature>
<proteinExistence type="predicted"/>
<protein>
    <recommendedName>
        <fullName evidence="2">Terminase large subunit gp17-like C-terminal domain-containing protein</fullName>
    </recommendedName>
</protein>
<evidence type="ECO:0000313" key="1">
    <source>
        <dbReference type="EMBL" id="KKL46140.1"/>
    </source>
</evidence>
<accession>A0A0F9EMI0</accession>
<comment type="caution">
    <text evidence="1">The sequence shown here is derived from an EMBL/GenBank/DDBJ whole genome shotgun (WGS) entry which is preliminary data.</text>
</comment>
<dbReference type="Gene3D" id="3.40.50.300">
    <property type="entry name" value="P-loop containing nucleotide triphosphate hydrolases"/>
    <property type="match status" value="1"/>
</dbReference>
<sequence length="446" mass="51156">VVDNKRTLEFEDANGDRRSRTRLISHAQREPRGKGGNTDVYLDESAHYIFGDKIYIAAVPIITRGSGRLITGSTPLGKRGVHYMLKAEAQYKRIYSYHEIFWWNCPELVNEAVFAEAQEKAVLYDSEERVLKYGSDKLIAIFISMPLEQFQQEYELLTIDETISFYPLDLIHSCCYEAPHDPIFDEEDDYSSKIEGLFNVVKSNPKINFKLYESLEALALAVQENKVKARLCAGYDVGRKKHNAEFAVIEEIGDMQIIRYLEPFKKMEFNIQKAFLTKALTMFPQLKLGIDNTAIGMNMGEDLWLRFRSRVRRVDFTNSWKEEVATDLHIRLESQTLGIPYLKPLVNQIHSIKRKVTEHGHFKFDAEKNPHHHGDKFWAIGLASNMGSKPTKARLSSQLPLGVRGQRNLATPSVRKIQKIHNVRAVTGEFDIPHIASELRMPGVKI</sequence>
<name>A0A0F9EMI0_9ZZZZ</name>
<dbReference type="InterPro" id="IPR027417">
    <property type="entry name" value="P-loop_NTPase"/>
</dbReference>
<gene>
    <name evidence="1" type="ORF">LCGC14_2348550</name>
</gene>